<dbReference type="SUPFAM" id="SSF56563">
    <property type="entry name" value="Major capsid protein gp5"/>
    <property type="match status" value="1"/>
</dbReference>
<protein>
    <submittedName>
        <fullName evidence="4">Phage major capsid protein</fullName>
    </submittedName>
</protein>
<evidence type="ECO:0000256" key="1">
    <source>
        <dbReference type="ARBA" id="ARBA00004328"/>
    </source>
</evidence>
<sequence length="386" mass="42538">MEEKEMTEKERELRQRMAKVTEEIRTLMADKKLDEAESKTAELRELKRQLEIEQTLADVPATVPPAARAAEITDEEKRDLMFSGLVKEIKRQMPTDAEAEVLKEARAGMKAGVDADGGLIVPQDISTKINELKRALNPLDQLVTITSTTTMTGSRVVEKWAEMTPLESVDEMATIKEIDGPKFEKIAYAIKKYAGILPISKEMLSDTDQNLISYVSAWFAKKDVVTRNSLIIAIMQTLAKKPVANVDSLKDILNVDLDPAISLTSGIVTNQDGFNFLDKLKDSEGRYLLQPNPLNPTQKLLFAHPVTVVSNKYLPSATSPKKAAPIIVGSLADAIVLFDRQLITLEGTGIGGNSFIRDSYDIKAITRLDVKAFDSAAAVYGELTLA</sequence>
<name>A0A930FQ31_9FIRM</name>
<feature type="domain" description="Phage capsid-like C-terminal" evidence="3">
    <location>
        <begin position="117"/>
        <end position="382"/>
    </location>
</feature>
<organism evidence="4 5">
    <name type="scientific">Dialister invisus</name>
    <dbReference type="NCBI Taxonomy" id="218538"/>
    <lineage>
        <taxon>Bacteria</taxon>
        <taxon>Bacillati</taxon>
        <taxon>Bacillota</taxon>
        <taxon>Negativicutes</taxon>
        <taxon>Veillonellales</taxon>
        <taxon>Veillonellaceae</taxon>
        <taxon>Dialister</taxon>
    </lineage>
</organism>
<dbReference type="InterPro" id="IPR024455">
    <property type="entry name" value="Phage_capsid"/>
</dbReference>
<evidence type="ECO:0000313" key="4">
    <source>
        <dbReference type="EMBL" id="MBF1129870.1"/>
    </source>
</evidence>
<comment type="caution">
    <text evidence="4">The sequence shown here is derived from an EMBL/GenBank/DDBJ whole genome shotgun (WGS) entry which is preliminary data.</text>
</comment>
<dbReference type="Proteomes" id="UP000757890">
    <property type="component" value="Unassembled WGS sequence"/>
</dbReference>
<accession>A0A930FQ31</accession>
<evidence type="ECO:0000313" key="5">
    <source>
        <dbReference type="Proteomes" id="UP000757890"/>
    </source>
</evidence>
<evidence type="ECO:0000259" key="3">
    <source>
        <dbReference type="Pfam" id="PF05065"/>
    </source>
</evidence>
<dbReference type="InterPro" id="IPR054612">
    <property type="entry name" value="Phage_capsid-like_C"/>
</dbReference>
<dbReference type="Pfam" id="PF05065">
    <property type="entry name" value="Phage_capsid"/>
    <property type="match status" value="1"/>
</dbReference>
<dbReference type="EMBL" id="JABZMK010000062">
    <property type="protein sequence ID" value="MBF1129870.1"/>
    <property type="molecule type" value="Genomic_DNA"/>
</dbReference>
<reference evidence="4" key="1">
    <citation type="submission" date="2020-04" db="EMBL/GenBank/DDBJ databases">
        <title>Deep metagenomics examines the oral microbiome during advanced dental caries in children, revealing novel taxa and co-occurrences with host molecules.</title>
        <authorList>
            <person name="Baker J.L."/>
            <person name="Morton J.T."/>
            <person name="Dinis M."/>
            <person name="Alvarez R."/>
            <person name="Tran N.C."/>
            <person name="Knight R."/>
            <person name="Edlund A."/>
        </authorList>
    </citation>
    <scope>NUCLEOTIDE SEQUENCE</scope>
    <source>
        <strain evidence="4">JCVI_32_bin.14</strain>
    </source>
</reference>
<dbReference type="NCBIfam" id="TIGR01554">
    <property type="entry name" value="major_cap_HK97"/>
    <property type="match status" value="1"/>
</dbReference>
<evidence type="ECO:0000256" key="2">
    <source>
        <dbReference type="SAM" id="Coils"/>
    </source>
</evidence>
<proteinExistence type="predicted"/>
<comment type="subcellular location">
    <subcellularLocation>
        <location evidence="1">Virion</location>
    </subcellularLocation>
</comment>
<feature type="coiled-coil region" evidence="2">
    <location>
        <begin position="3"/>
        <end position="56"/>
    </location>
</feature>
<keyword evidence="2" id="KW-0175">Coiled coil</keyword>
<gene>
    <name evidence="4" type="ORF">HXL70_07500</name>
</gene>
<dbReference type="AlphaFoldDB" id="A0A930FQ31"/>